<evidence type="ECO:0000259" key="3">
    <source>
        <dbReference type="Pfam" id="PF00487"/>
    </source>
</evidence>
<dbReference type="PANTHER" id="PTHR19353:SF19">
    <property type="entry name" value="DELTA(5) FATTY ACID DESATURASE C-RELATED"/>
    <property type="match status" value="1"/>
</dbReference>
<dbReference type="PANTHER" id="PTHR19353">
    <property type="entry name" value="FATTY ACID DESATURASE 2"/>
    <property type="match status" value="1"/>
</dbReference>
<dbReference type="AlphaFoldDB" id="I7LVR8"/>
<accession>I7LVR8</accession>
<dbReference type="SUPFAM" id="SSF55856">
    <property type="entry name" value="Cytochrome b5-like heme/steroid binding domain"/>
    <property type="match status" value="1"/>
</dbReference>
<dbReference type="Pfam" id="PF00173">
    <property type="entry name" value="Cyt-b5"/>
    <property type="match status" value="1"/>
</dbReference>
<dbReference type="Pfam" id="PF00487">
    <property type="entry name" value="FA_desaturase"/>
    <property type="match status" value="2"/>
</dbReference>
<dbReference type="EMBL" id="GG662639">
    <property type="protein sequence ID" value="EAR99590.2"/>
    <property type="molecule type" value="Genomic_DNA"/>
</dbReference>
<reference evidence="5" key="1">
    <citation type="journal article" date="2006" name="PLoS Biol.">
        <title>Macronuclear genome sequence of the ciliate Tetrahymena thermophila, a model eukaryote.</title>
        <authorList>
            <person name="Eisen J.A."/>
            <person name="Coyne R.S."/>
            <person name="Wu M."/>
            <person name="Wu D."/>
            <person name="Thiagarajan M."/>
            <person name="Wortman J.R."/>
            <person name="Badger J.H."/>
            <person name="Ren Q."/>
            <person name="Amedeo P."/>
            <person name="Jones K.M."/>
            <person name="Tallon L.J."/>
            <person name="Delcher A.L."/>
            <person name="Salzberg S.L."/>
            <person name="Silva J.C."/>
            <person name="Haas B.J."/>
            <person name="Majoros W.H."/>
            <person name="Farzad M."/>
            <person name="Carlton J.M."/>
            <person name="Smith R.K. Jr."/>
            <person name="Garg J."/>
            <person name="Pearlman R.E."/>
            <person name="Karrer K.M."/>
            <person name="Sun L."/>
            <person name="Manning G."/>
            <person name="Elde N.C."/>
            <person name="Turkewitz A.P."/>
            <person name="Asai D.J."/>
            <person name="Wilkes D.E."/>
            <person name="Wang Y."/>
            <person name="Cai H."/>
            <person name="Collins K."/>
            <person name="Stewart B.A."/>
            <person name="Lee S.R."/>
            <person name="Wilamowska K."/>
            <person name="Weinberg Z."/>
            <person name="Ruzzo W.L."/>
            <person name="Wloga D."/>
            <person name="Gaertig J."/>
            <person name="Frankel J."/>
            <person name="Tsao C.-C."/>
            <person name="Gorovsky M.A."/>
            <person name="Keeling P.J."/>
            <person name="Waller R.F."/>
            <person name="Patron N.J."/>
            <person name="Cherry J.M."/>
            <person name="Stover N.A."/>
            <person name="Krieger C.J."/>
            <person name="del Toro C."/>
            <person name="Ryder H.F."/>
            <person name="Williamson S.C."/>
            <person name="Barbeau R.A."/>
            <person name="Hamilton E.P."/>
            <person name="Orias E."/>
        </authorList>
    </citation>
    <scope>NUCLEOTIDE SEQUENCE [LARGE SCALE GENOMIC DNA]</scope>
    <source>
        <strain evidence="5">SB210</strain>
    </source>
</reference>
<keyword evidence="1" id="KW-1133">Transmembrane helix</keyword>
<dbReference type="GO" id="GO:0006636">
    <property type="term" value="P:unsaturated fatty acid biosynthetic process"/>
    <property type="evidence" value="ECO:0007669"/>
    <property type="project" value="UniProtKB-ARBA"/>
</dbReference>
<feature type="transmembrane region" description="Helical" evidence="1">
    <location>
        <begin position="245"/>
        <end position="266"/>
    </location>
</feature>
<keyword evidence="5" id="KW-1185">Reference proteome</keyword>
<name>I7LVR8_TETTS</name>
<proteinExistence type="predicted"/>
<dbReference type="InterPro" id="IPR036400">
    <property type="entry name" value="Cyt_B5-like_heme/steroid_sf"/>
</dbReference>
<evidence type="ECO:0000313" key="4">
    <source>
        <dbReference type="EMBL" id="EAR99590.2"/>
    </source>
</evidence>
<keyword evidence="1" id="KW-0472">Membrane</keyword>
<dbReference type="Gene3D" id="3.10.120.10">
    <property type="entry name" value="Cytochrome b5-like heme/steroid binding domain"/>
    <property type="match status" value="1"/>
</dbReference>
<sequence>MGVDKTQEEIVLENKPELLNEYKFIYKDTEYDCTEYAKSNKHPGGLNFLNLFIDEKQDLTEYFRTLHSKQALKILKSFPKTGAKQEETESSKRFSILKKKLKHLFEPNWPIEIGLFLTTFTLFVTGCLTQKWYFSIPLLVLMQIISGWIGHSMNHNRNPILRKFALVYAPLCGGFSNKWWGRKHNQHHMFTNNILKDEDIQHDYKLWQFPFLFLKWKLDSILASYYEFEGIFLALHWVLLFNQNFYIVILSELIAGFFSASILVGNHENEMKFERRITLPFFEHQIAASRNYAFHDIFSLLIMGGMQYQTEHHFFPQIPFYRLPKARVIIAEELKKWNLKIHEGPIFEKSHL</sequence>
<evidence type="ECO:0000259" key="2">
    <source>
        <dbReference type="Pfam" id="PF00173"/>
    </source>
</evidence>
<dbReference type="InParanoid" id="I7LVR8"/>
<gene>
    <name evidence="4" type="ORF">TTHERM_00138530</name>
</gene>
<evidence type="ECO:0000313" key="5">
    <source>
        <dbReference type="Proteomes" id="UP000009168"/>
    </source>
</evidence>
<dbReference type="InterPro" id="IPR012171">
    <property type="entry name" value="Fatty_acid_desaturase"/>
</dbReference>
<feature type="transmembrane region" description="Helical" evidence="1">
    <location>
        <begin position="221"/>
        <end position="239"/>
    </location>
</feature>
<keyword evidence="1" id="KW-0812">Transmembrane</keyword>
<dbReference type="OrthoDB" id="260519at2759"/>
<dbReference type="RefSeq" id="XP_001019835.2">
    <property type="nucleotide sequence ID" value="XM_001019835.3"/>
</dbReference>
<feature type="transmembrane region" description="Helical" evidence="1">
    <location>
        <begin position="132"/>
        <end position="153"/>
    </location>
</feature>
<dbReference type="STRING" id="312017.I7LVR8"/>
<dbReference type="GO" id="GO:0042759">
    <property type="term" value="P:long-chain fatty acid biosynthetic process"/>
    <property type="evidence" value="ECO:0007669"/>
    <property type="project" value="UniProtKB-ARBA"/>
</dbReference>
<dbReference type="KEGG" id="tet:TTHERM_00138530"/>
<dbReference type="GO" id="GO:0016717">
    <property type="term" value="F:oxidoreductase activity, acting on paired donors, with oxidation of a pair of donors resulting in the reduction of molecular oxygen to two molecules of water"/>
    <property type="evidence" value="ECO:0007669"/>
    <property type="project" value="TreeGrafter"/>
</dbReference>
<dbReference type="InterPro" id="IPR005804">
    <property type="entry name" value="FA_desaturase_dom"/>
</dbReference>
<feature type="domain" description="Cytochrome b5 heme-binding" evidence="2">
    <location>
        <begin position="21"/>
        <end position="82"/>
    </location>
</feature>
<evidence type="ECO:0000256" key="1">
    <source>
        <dbReference type="SAM" id="Phobius"/>
    </source>
</evidence>
<protein>
    <submittedName>
        <fullName evidence="4">Fatty acid desaturase</fullName>
    </submittedName>
</protein>
<organism evidence="4 5">
    <name type="scientific">Tetrahymena thermophila (strain SB210)</name>
    <dbReference type="NCBI Taxonomy" id="312017"/>
    <lineage>
        <taxon>Eukaryota</taxon>
        <taxon>Sar</taxon>
        <taxon>Alveolata</taxon>
        <taxon>Ciliophora</taxon>
        <taxon>Intramacronucleata</taxon>
        <taxon>Oligohymenophorea</taxon>
        <taxon>Hymenostomatida</taxon>
        <taxon>Tetrahymenina</taxon>
        <taxon>Tetrahymenidae</taxon>
        <taxon>Tetrahymena</taxon>
    </lineage>
</organism>
<dbReference type="GeneID" id="7823458"/>
<feature type="domain" description="Fatty acid desaturase" evidence="3">
    <location>
        <begin position="222"/>
        <end position="342"/>
    </location>
</feature>
<dbReference type="GO" id="GO:0016020">
    <property type="term" value="C:membrane"/>
    <property type="evidence" value="ECO:0007669"/>
    <property type="project" value="TreeGrafter"/>
</dbReference>
<feature type="domain" description="Fatty acid desaturase" evidence="3">
    <location>
        <begin position="132"/>
        <end position="215"/>
    </location>
</feature>
<dbReference type="Proteomes" id="UP000009168">
    <property type="component" value="Unassembled WGS sequence"/>
</dbReference>
<dbReference type="InterPro" id="IPR001199">
    <property type="entry name" value="Cyt_B5-like_heme/steroid-bd"/>
</dbReference>
<dbReference type="CDD" id="cd03506">
    <property type="entry name" value="Delta6-FADS-like"/>
    <property type="match status" value="1"/>
</dbReference>